<feature type="repeat" description="WD" evidence="3">
    <location>
        <begin position="323"/>
        <end position="364"/>
    </location>
</feature>
<dbReference type="AlphaFoldDB" id="A0A1B7N2D5"/>
<dbReference type="OrthoDB" id="2687506at2759"/>
<accession>A0A1B7N2D5</accession>
<dbReference type="PANTHER" id="PTHR19879">
    <property type="entry name" value="TRANSCRIPTION INITIATION FACTOR TFIID"/>
    <property type="match status" value="1"/>
</dbReference>
<dbReference type="EMBL" id="KV448266">
    <property type="protein sequence ID" value="OAX39028.1"/>
    <property type="molecule type" value="Genomic_DNA"/>
</dbReference>
<dbReference type="PRINTS" id="PR00320">
    <property type="entry name" value="GPROTEINBRPT"/>
</dbReference>
<evidence type="ECO:0000313" key="4">
    <source>
        <dbReference type="EMBL" id="OAX39028.1"/>
    </source>
</evidence>
<evidence type="ECO:0000256" key="3">
    <source>
        <dbReference type="PROSITE-ProRule" id="PRU00221"/>
    </source>
</evidence>
<keyword evidence="1 3" id="KW-0853">WD repeat</keyword>
<dbReference type="STRING" id="1314800.A0A1B7N2D5"/>
<dbReference type="Pfam" id="PF00400">
    <property type="entry name" value="WD40"/>
    <property type="match status" value="7"/>
</dbReference>
<dbReference type="PANTHER" id="PTHR19879:SF9">
    <property type="entry name" value="TRANSCRIPTION INITIATION FACTOR TFIID SUBUNIT 5"/>
    <property type="match status" value="1"/>
</dbReference>
<feature type="repeat" description="WD" evidence="3">
    <location>
        <begin position="238"/>
        <end position="279"/>
    </location>
</feature>
<dbReference type="Gene3D" id="2.130.10.10">
    <property type="entry name" value="YVTN repeat-like/Quinoprotein amine dehydrogenase"/>
    <property type="match status" value="5"/>
</dbReference>
<dbReference type="InterPro" id="IPR036322">
    <property type="entry name" value="WD40_repeat_dom_sf"/>
</dbReference>
<dbReference type="SMART" id="SM00320">
    <property type="entry name" value="WD40"/>
    <property type="match status" value="8"/>
</dbReference>
<feature type="repeat" description="WD" evidence="3">
    <location>
        <begin position="32"/>
        <end position="64"/>
    </location>
</feature>
<dbReference type="CDD" id="cd00200">
    <property type="entry name" value="WD40"/>
    <property type="match status" value="1"/>
</dbReference>
<feature type="repeat" description="WD" evidence="3">
    <location>
        <begin position="197"/>
        <end position="233"/>
    </location>
</feature>
<dbReference type="InterPro" id="IPR001680">
    <property type="entry name" value="WD40_rpt"/>
</dbReference>
<protein>
    <submittedName>
        <fullName evidence="4">WD40 repeat-like protein</fullName>
    </submittedName>
</protein>
<keyword evidence="2" id="KW-0677">Repeat</keyword>
<dbReference type="SUPFAM" id="SSF50978">
    <property type="entry name" value="WD40 repeat-like"/>
    <property type="match status" value="1"/>
</dbReference>
<dbReference type="PROSITE" id="PS50082">
    <property type="entry name" value="WD_REPEATS_2"/>
    <property type="match status" value="7"/>
</dbReference>
<organism evidence="4 5">
    <name type="scientific">Rhizopogon vinicolor AM-OR11-026</name>
    <dbReference type="NCBI Taxonomy" id="1314800"/>
    <lineage>
        <taxon>Eukaryota</taxon>
        <taxon>Fungi</taxon>
        <taxon>Dikarya</taxon>
        <taxon>Basidiomycota</taxon>
        <taxon>Agaricomycotina</taxon>
        <taxon>Agaricomycetes</taxon>
        <taxon>Agaricomycetidae</taxon>
        <taxon>Boletales</taxon>
        <taxon>Suillineae</taxon>
        <taxon>Rhizopogonaceae</taxon>
        <taxon>Rhizopogon</taxon>
    </lineage>
</organism>
<keyword evidence="5" id="KW-1185">Reference proteome</keyword>
<evidence type="ECO:0000256" key="2">
    <source>
        <dbReference type="ARBA" id="ARBA00022737"/>
    </source>
</evidence>
<evidence type="ECO:0000256" key="1">
    <source>
        <dbReference type="ARBA" id="ARBA00022574"/>
    </source>
</evidence>
<gene>
    <name evidence="4" type="ORF">K503DRAFT_740239</name>
</gene>
<name>A0A1B7N2D5_9AGAM</name>
<dbReference type="InParanoid" id="A0A1B7N2D5"/>
<dbReference type="InterPro" id="IPR015943">
    <property type="entry name" value="WD40/YVTN_repeat-like_dom_sf"/>
</dbReference>
<feature type="repeat" description="WD" evidence="3">
    <location>
        <begin position="109"/>
        <end position="150"/>
    </location>
</feature>
<feature type="repeat" description="WD" evidence="3">
    <location>
        <begin position="454"/>
        <end position="495"/>
    </location>
</feature>
<dbReference type="SUPFAM" id="SSF82171">
    <property type="entry name" value="DPP6 N-terminal domain-like"/>
    <property type="match status" value="1"/>
</dbReference>
<evidence type="ECO:0000313" key="5">
    <source>
        <dbReference type="Proteomes" id="UP000092154"/>
    </source>
</evidence>
<sequence length="515" mass="56540">MQPGSDAAKIMLKPIMTLECPIHHDRTYSYGSMSYFPDGKRIISGLWDKIVRQWDLQTGKEIENARDVHEHGGLVVAVSRDGRWVVTVTGEGLHIWAHKETETGIVKTFVGHIRGVRCIDISVDSSLLASDSEDSTLWIWSMETGKLVAGPFKCHWVGEIRFSQDSKKLAVESCSMKCLETIYEFDASTLDTVGVPFEGHTKDIHGLACSFDGALLASISWDNTIKLWAVETGIVKTIAGHSAGITCVDISMDSSLLASGSEDSTARLWSLETGKLVAGPFKTAGRVGAIRFSQDSKKFVVESWSTQCLEFDPSKLDTVGIPFEGHTKYINCLALSFDGALLASTSDDNTIKLWAVESHQLLSSFDGHVEFVSSISYCPDRKRMVSGSYDKTVRQWDLQTGKEIEKSRDVCKHQVGMVAVSRDGRRVITIDGDEFYGRGELKVCEVETGIVKKFVGHTGEVRCFDISMDSSLLASGSEDSTAQIWSLETGKLVAGPFILARLEEARGGVMVETLP</sequence>
<feature type="repeat" description="WD" evidence="3">
    <location>
        <begin position="365"/>
        <end position="406"/>
    </location>
</feature>
<dbReference type="Proteomes" id="UP000092154">
    <property type="component" value="Unassembled WGS sequence"/>
</dbReference>
<dbReference type="InterPro" id="IPR020472">
    <property type="entry name" value="WD40_PAC1"/>
</dbReference>
<dbReference type="PROSITE" id="PS50294">
    <property type="entry name" value="WD_REPEATS_REGION"/>
    <property type="match status" value="6"/>
</dbReference>
<proteinExistence type="predicted"/>
<reference evidence="4 5" key="1">
    <citation type="submission" date="2016-06" db="EMBL/GenBank/DDBJ databases">
        <title>Comparative genomics of the ectomycorrhizal sister species Rhizopogon vinicolor and Rhizopogon vesiculosus (Basidiomycota: Boletales) reveals a divergence of the mating type B locus.</title>
        <authorList>
            <consortium name="DOE Joint Genome Institute"/>
            <person name="Mujic A.B."/>
            <person name="Kuo A."/>
            <person name="Tritt A."/>
            <person name="Lipzen A."/>
            <person name="Chen C."/>
            <person name="Johnson J."/>
            <person name="Sharma A."/>
            <person name="Barry K."/>
            <person name="Grigoriev I.V."/>
            <person name="Spatafora J.W."/>
        </authorList>
    </citation>
    <scope>NUCLEOTIDE SEQUENCE [LARGE SCALE GENOMIC DNA]</scope>
    <source>
        <strain evidence="4 5">AM-OR11-026</strain>
    </source>
</reference>